<dbReference type="AlphaFoldDB" id="A0A195BAP4"/>
<name>A0A195BAP4_9HYME</name>
<organism evidence="3 4">
    <name type="scientific">Atta colombica</name>
    <dbReference type="NCBI Taxonomy" id="520822"/>
    <lineage>
        <taxon>Eukaryota</taxon>
        <taxon>Metazoa</taxon>
        <taxon>Ecdysozoa</taxon>
        <taxon>Arthropoda</taxon>
        <taxon>Hexapoda</taxon>
        <taxon>Insecta</taxon>
        <taxon>Pterygota</taxon>
        <taxon>Neoptera</taxon>
        <taxon>Endopterygota</taxon>
        <taxon>Hymenoptera</taxon>
        <taxon>Apocrita</taxon>
        <taxon>Aculeata</taxon>
        <taxon>Formicoidea</taxon>
        <taxon>Formicidae</taxon>
        <taxon>Myrmicinae</taxon>
        <taxon>Atta</taxon>
    </lineage>
</organism>
<keyword evidence="2" id="KW-1133">Transmembrane helix</keyword>
<proteinExistence type="predicted"/>
<evidence type="ECO:0000256" key="2">
    <source>
        <dbReference type="SAM" id="Phobius"/>
    </source>
</evidence>
<keyword evidence="2" id="KW-0812">Transmembrane</keyword>
<feature type="transmembrane region" description="Helical" evidence="2">
    <location>
        <begin position="199"/>
        <end position="219"/>
    </location>
</feature>
<keyword evidence="2" id="KW-0472">Membrane</keyword>
<protein>
    <recommendedName>
        <fullName evidence="5">Transmembrane protein</fullName>
    </recommendedName>
</protein>
<keyword evidence="4" id="KW-1185">Reference proteome</keyword>
<reference evidence="3 4" key="1">
    <citation type="submission" date="2015-09" db="EMBL/GenBank/DDBJ databases">
        <title>Atta colombica WGS genome.</title>
        <authorList>
            <person name="Nygaard S."/>
            <person name="Hu H."/>
            <person name="Boomsma J."/>
            <person name="Zhang G."/>
        </authorList>
    </citation>
    <scope>NUCLEOTIDE SEQUENCE [LARGE SCALE GENOMIC DNA]</scope>
    <source>
        <strain evidence="3">Treedump-2</strain>
        <tissue evidence="3">Whole body</tissue>
    </source>
</reference>
<dbReference type="Proteomes" id="UP000078540">
    <property type="component" value="Unassembled WGS sequence"/>
</dbReference>
<sequence>MYMSVYTDGVSRVVEGRRNRCTRQRDADRRAIPLFFSRPLSCSSSSSFTSSLARPITQSPGFLSPQRCDVATGSRSFQLDVGELGAPSEVGKEARPRPVAVAGRESLPNSPTMGSRDKFDLKGGSTVTVDEQGLRRAKRLWGTFYMGMRKVPTSRRQHRRERQDFMSRNSLGSPTFMFYPVIMMSTYTLDKTKHYPRALFSLFLSLFALFPHLAVVIGIRPRRGNATHFCKEESVQALTSILLLLYRLGDASG</sequence>
<dbReference type="EMBL" id="KQ976540">
    <property type="protein sequence ID" value="KYM81290.1"/>
    <property type="molecule type" value="Genomic_DNA"/>
</dbReference>
<feature type="region of interest" description="Disordered" evidence="1">
    <location>
        <begin position="87"/>
        <end position="122"/>
    </location>
</feature>
<evidence type="ECO:0000313" key="3">
    <source>
        <dbReference type="EMBL" id="KYM81290.1"/>
    </source>
</evidence>
<evidence type="ECO:0000256" key="1">
    <source>
        <dbReference type="SAM" id="MobiDB-lite"/>
    </source>
</evidence>
<accession>A0A195BAP4</accession>
<evidence type="ECO:0000313" key="4">
    <source>
        <dbReference type="Proteomes" id="UP000078540"/>
    </source>
</evidence>
<feature type="transmembrane region" description="Helical" evidence="2">
    <location>
        <begin position="165"/>
        <end position="187"/>
    </location>
</feature>
<evidence type="ECO:0008006" key="5">
    <source>
        <dbReference type="Google" id="ProtNLM"/>
    </source>
</evidence>
<gene>
    <name evidence="3" type="ORF">ALC53_08361</name>
</gene>